<organism evidence="2 3">
    <name type="scientific">Trifolium subterraneum</name>
    <name type="common">Subterranean clover</name>
    <dbReference type="NCBI Taxonomy" id="3900"/>
    <lineage>
        <taxon>Eukaryota</taxon>
        <taxon>Viridiplantae</taxon>
        <taxon>Streptophyta</taxon>
        <taxon>Embryophyta</taxon>
        <taxon>Tracheophyta</taxon>
        <taxon>Spermatophyta</taxon>
        <taxon>Magnoliopsida</taxon>
        <taxon>eudicotyledons</taxon>
        <taxon>Gunneridae</taxon>
        <taxon>Pentapetalae</taxon>
        <taxon>rosids</taxon>
        <taxon>fabids</taxon>
        <taxon>Fabales</taxon>
        <taxon>Fabaceae</taxon>
        <taxon>Papilionoideae</taxon>
        <taxon>50 kb inversion clade</taxon>
        <taxon>NPAAA clade</taxon>
        <taxon>Hologalegina</taxon>
        <taxon>IRL clade</taxon>
        <taxon>Trifolieae</taxon>
        <taxon>Trifolium</taxon>
    </lineage>
</organism>
<proteinExistence type="predicted"/>
<gene>
    <name evidence="2" type="ORF">TSUD_307240</name>
</gene>
<accession>A0A2Z6M454</accession>
<name>A0A2Z6M454_TRISU</name>
<keyword evidence="3" id="KW-1185">Reference proteome</keyword>
<dbReference type="Proteomes" id="UP000242715">
    <property type="component" value="Unassembled WGS sequence"/>
</dbReference>
<protein>
    <submittedName>
        <fullName evidence="2">Uncharacterized protein</fullName>
    </submittedName>
</protein>
<dbReference type="EMBL" id="DF973153">
    <property type="protein sequence ID" value="GAU15714.1"/>
    <property type="molecule type" value="Genomic_DNA"/>
</dbReference>
<feature type="region of interest" description="Disordered" evidence="1">
    <location>
        <begin position="1"/>
        <end position="21"/>
    </location>
</feature>
<evidence type="ECO:0000313" key="2">
    <source>
        <dbReference type="EMBL" id="GAU15714.1"/>
    </source>
</evidence>
<evidence type="ECO:0000256" key="1">
    <source>
        <dbReference type="SAM" id="MobiDB-lite"/>
    </source>
</evidence>
<evidence type="ECO:0000313" key="3">
    <source>
        <dbReference type="Proteomes" id="UP000242715"/>
    </source>
</evidence>
<reference evidence="3" key="1">
    <citation type="journal article" date="2017" name="Front. Plant Sci.">
        <title>Climate Clever Clovers: New Paradigm to Reduce the Environmental Footprint of Ruminants by Breeding Low Methanogenic Forages Utilizing Haplotype Variation.</title>
        <authorList>
            <person name="Kaur P."/>
            <person name="Appels R."/>
            <person name="Bayer P.E."/>
            <person name="Keeble-Gagnere G."/>
            <person name="Wang J."/>
            <person name="Hirakawa H."/>
            <person name="Shirasawa K."/>
            <person name="Vercoe P."/>
            <person name="Stefanova K."/>
            <person name="Durmic Z."/>
            <person name="Nichols P."/>
            <person name="Revell C."/>
            <person name="Isobe S.N."/>
            <person name="Edwards D."/>
            <person name="Erskine W."/>
        </authorList>
    </citation>
    <scope>NUCLEOTIDE SEQUENCE [LARGE SCALE GENOMIC DNA]</scope>
    <source>
        <strain evidence="3">cv. Daliak</strain>
    </source>
</reference>
<sequence>MDKVSPAPQIVAEKQKVEGTKGLRSRREKLLFRRGKLLLSKDAVQKPYKGSHETLARHNEHVDKLLAKILERHKQAKEKQAKKKPAKKKPMKKKLFLVWVRIGQWRLRIKLKGDEFL</sequence>
<dbReference type="AlphaFoldDB" id="A0A2Z6M454"/>